<dbReference type="GO" id="GO:0005774">
    <property type="term" value="C:vacuolar membrane"/>
    <property type="evidence" value="ECO:0007669"/>
    <property type="project" value="UniProtKB-SubCell"/>
</dbReference>
<keyword evidence="2" id="KW-0813">Transport</keyword>
<dbReference type="GO" id="GO:0016887">
    <property type="term" value="F:ATP hydrolysis activity"/>
    <property type="evidence" value="ECO:0007669"/>
    <property type="project" value="InterPro"/>
</dbReference>
<evidence type="ECO:0000256" key="6">
    <source>
        <dbReference type="ARBA" id="ARBA00022840"/>
    </source>
</evidence>
<keyword evidence="5" id="KW-0547">Nucleotide-binding</keyword>
<dbReference type="GO" id="GO:0005524">
    <property type="term" value="F:ATP binding"/>
    <property type="evidence" value="ECO:0007669"/>
    <property type="project" value="UniProtKB-KW"/>
</dbReference>
<feature type="domain" description="ABC transmembrane type-1" evidence="11">
    <location>
        <begin position="855"/>
        <end position="1126"/>
    </location>
</feature>
<evidence type="ECO:0000256" key="7">
    <source>
        <dbReference type="ARBA" id="ARBA00022989"/>
    </source>
</evidence>
<dbReference type="InterPro" id="IPR017871">
    <property type="entry name" value="ABC_transporter-like_CS"/>
</dbReference>
<feature type="transmembrane region" description="Helical" evidence="9">
    <location>
        <begin position="1119"/>
        <end position="1140"/>
    </location>
</feature>
<organism evidence="12 13">
    <name type="scientific">Amblyomma americanum</name>
    <name type="common">Lone star tick</name>
    <dbReference type="NCBI Taxonomy" id="6943"/>
    <lineage>
        <taxon>Eukaryota</taxon>
        <taxon>Metazoa</taxon>
        <taxon>Ecdysozoa</taxon>
        <taxon>Arthropoda</taxon>
        <taxon>Chelicerata</taxon>
        <taxon>Arachnida</taxon>
        <taxon>Acari</taxon>
        <taxon>Parasitiformes</taxon>
        <taxon>Ixodida</taxon>
        <taxon>Ixodoidea</taxon>
        <taxon>Ixodidae</taxon>
        <taxon>Amblyomminae</taxon>
        <taxon>Amblyomma</taxon>
    </lineage>
</organism>
<dbReference type="FunFam" id="3.40.50.300:FF:000163">
    <property type="entry name" value="Multidrug resistance-associated protein member 4"/>
    <property type="match status" value="1"/>
</dbReference>
<dbReference type="InterPro" id="IPR011527">
    <property type="entry name" value="ABC1_TM_dom"/>
</dbReference>
<dbReference type="Proteomes" id="UP001321473">
    <property type="component" value="Unassembled WGS sequence"/>
</dbReference>
<name>A0AAQ4DLS3_AMBAM</name>
<dbReference type="Pfam" id="PF00664">
    <property type="entry name" value="ABC_membrane"/>
    <property type="match status" value="2"/>
</dbReference>
<evidence type="ECO:0000313" key="13">
    <source>
        <dbReference type="Proteomes" id="UP001321473"/>
    </source>
</evidence>
<dbReference type="InterPro" id="IPR003593">
    <property type="entry name" value="AAA+_ATPase"/>
</dbReference>
<keyword evidence="7 9" id="KW-1133">Transmembrane helix</keyword>
<evidence type="ECO:0000256" key="4">
    <source>
        <dbReference type="ARBA" id="ARBA00022737"/>
    </source>
</evidence>
<dbReference type="SUPFAM" id="SSF90123">
    <property type="entry name" value="ABC transporter transmembrane region"/>
    <property type="match status" value="2"/>
</dbReference>
<evidence type="ECO:0008006" key="14">
    <source>
        <dbReference type="Google" id="ProtNLM"/>
    </source>
</evidence>
<protein>
    <recommendedName>
        <fullName evidence="14">Abc transporter c family member</fullName>
    </recommendedName>
</protein>
<accession>A0AAQ4DLS3</accession>
<dbReference type="Gene3D" id="1.20.1560.10">
    <property type="entry name" value="ABC transporter type 1, transmembrane domain"/>
    <property type="match status" value="2"/>
</dbReference>
<dbReference type="PROSITE" id="PS50893">
    <property type="entry name" value="ABC_TRANSPORTER_2"/>
    <property type="match status" value="2"/>
</dbReference>
<keyword evidence="13" id="KW-1185">Reference proteome</keyword>
<dbReference type="PANTHER" id="PTHR24223:SF443">
    <property type="entry name" value="MULTIDRUG-RESISTANCE LIKE PROTEIN 1, ISOFORM I"/>
    <property type="match status" value="1"/>
</dbReference>
<dbReference type="EMBL" id="JARKHS020029326">
    <property type="protein sequence ID" value="KAK8763413.1"/>
    <property type="molecule type" value="Genomic_DNA"/>
</dbReference>
<feature type="transmembrane region" description="Helical" evidence="9">
    <location>
        <begin position="104"/>
        <end position="122"/>
    </location>
</feature>
<evidence type="ECO:0000256" key="9">
    <source>
        <dbReference type="SAM" id="Phobius"/>
    </source>
</evidence>
<dbReference type="Pfam" id="PF00005">
    <property type="entry name" value="ABC_tran"/>
    <property type="match status" value="2"/>
</dbReference>
<evidence type="ECO:0000256" key="5">
    <source>
        <dbReference type="ARBA" id="ARBA00022741"/>
    </source>
</evidence>
<feature type="transmembrane region" description="Helical" evidence="9">
    <location>
        <begin position="894"/>
        <end position="918"/>
    </location>
</feature>
<gene>
    <name evidence="12" type="ORF">V5799_033975</name>
</gene>
<dbReference type="PROSITE" id="PS00211">
    <property type="entry name" value="ABC_TRANSPORTER_1"/>
    <property type="match status" value="2"/>
</dbReference>
<keyword evidence="6" id="KW-0067">ATP-binding</keyword>
<evidence type="ECO:0000259" key="10">
    <source>
        <dbReference type="PROSITE" id="PS50893"/>
    </source>
</evidence>
<dbReference type="InterPro" id="IPR044726">
    <property type="entry name" value="ABCC_6TM_D2"/>
</dbReference>
<evidence type="ECO:0000256" key="2">
    <source>
        <dbReference type="ARBA" id="ARBA00022448"/>
    </source>
</evidence>
<evidence type="ECO:0000259" key="11">
    <source>
        <dbReference type="PROSITE" id="PS50929"/>
    </source>
</evidence>
<dbReference type="InterPro" id="IPR003439">
    <property type="entry name" value="ABC_transporter-like_ATP-bd"/>
</dbReference>
<feature type="transmembrane region" description="Helical" evidence="9">
    <location>
        <begin position="12"/>
        <end position="31"/>
    </location>
</feature>
<dbReference type="PROSITE" id="PS50929">
    <property type="entry name" value="ABC_TM1F"/>
    <property type="match status" value="2"/>
</dbReference>
<evidence type="ECO:0000313" key="12">
    <source>
        <dbReference type="EMBL" id="KAK8763413.1"/>
    </source>
</evidence>
<dbReference type="InterPro" id="IPR050173">
    <property type="entry name" value="ABC_transporter_C-like"/>
</dbReference>
<feature type="transmembrane region" description="Helical" evidence="9">
    <location>
        <begin position="991"/>
        <end position="1013"/>
    </location>
</feature>
<sequence length="1440" mass="157094">MDDDPQTSALVYNASVLLKGAFLGCSLLSAVELLQRQNISPRRPVCITLCDVAYALCSVATVVILALLSVVAFNGPMRAATDAAASVAVVWLICSTVCQRWKGLCASSLLCVLHGLYFVAALNDLMTFCKERLYGQCSTFMNHDRLAQETTLNTMLTFAVSGSLLFSCLRSSPVTDKKSLEVDPAPNEETFSPCGKLFGTVAYRHIINAGILSKTVQSDIRPQLLRLKCKHLVNCLRSVPCKRQGDCARIRVLCGFARVLWPEALWVAMTGFAYFANHMVRVPLLEALIENFGGQETKSLTMLFLAACVAEVCFSGFLEYVSLRFSVQVKVLMETALFTKITRMSTGALSEAPAGFLVSLVGVDCEQLNRAFIDFSQVFSGLLCFPVVLWMLAKRVGSLPVAGCVAWQLTSLALFVPASKVQTSLWKRVNRHRDERLKKMADTLSCIRLVKFYAWEDAVFREVSQSRGREGFFIFLANLLDGFIDSVQNSSSSIMTIILFGTFTAVNQPVTLTAARSFSALYMLSIMDIVAVNMATVIRSRSIVSQGLRRMAKTLTAEEDTIAKAGNEENIVDRGAVVMKNCSYAWTGEEKGSRPTPQGQQIALRDVTFDVTPGSLVGVVGLVGSGKSALLSAILGELRRIHGTAHVGGKLAYLPQTACIFNMSIRDNVLFGKAMDRTLYSHVLEACELSRDLELLPAGDLTEVGEKGETLSGGQKQRVALARAVYSDSDVYLMDDTLSALDVHVASKVFSQVIGRKGLLKHKHVDKLLLVWEKRVIHFDTLPELIADPRAPRSLLFGSRPDPPDAKRRDSGFHELKDEDVSFAKLTSDETRDKDLGTMELLRNLFVMSGAFLPLALISIVARAVAVALFLCWIKMWTDAGATADNGSHSNSTWVTVLAVLCLCDLLFGSLGGFLLAAACRRLSARLHGAMLGRVLHSAVSFFEATPRGRLLNRFSADLNTVDCQLYMTTKEVVQTITVVLARLAVVGTQAPPACILGVLAAFVYIAVLAVTVRASNVLRSLETACMSRVLQHLTETRDSMSSVRCYCAVELMCRRFYRLLDGAVRFFWALAASVRFTRVSGGIAGLCAVVALVLIVSLSTTPPSPSGVGLALSSAMSIPMLLSAINASVFFCFLAAIAFERTVEYARLPPEDEYDGEEGHSSNEALSLRNEQGSKSNDSWPDQGKIEFDNFTASYKPDVLPPVLKNISFVIEAREKVGVVGRTGAGKSSLILALLRVLKPSGGRVVIDGIDIASVPLHLLRSVITVIPQEPYLMKGSLRDNLDATRSRSDEEVWEALRKAHLAELVSRHPKGLLLEIEDGAENLSAGQRQLVCLARALLRRPRVLLLDEATSRMDGDTDRLVQQTLRDGFSCCTVLTIAHRLHTVLDCDRILVMSDGSVVEFGTVTELASNSCSLFSAMARTAGIDLVALQNDTDFVHL</sequence>
<evidence type="ECO:0000256" key="3">
    <source>
        <dbReference type="ARBA" id="ARBA00022692"/>
    </source>
</evidence>
<comment type="caution">
    <text evidence="12">The sequence shown here is derived from an EMBL/GenBank/DDBJ whole genome shotgun (WGS) entry which is preliminary data.</text>
</comment>
<dbReference type="SMART" id="SM00382">
    <property type="entry name" value="AAA"/>
    <property type="match status" value="2"/>
</dbReference>
<keyword evidence="3 9" id="KW-0812">Transmembrane</keyword>
<keyword evidence="8 9" id="KW-0472">Membrane</keyword>
<proteinExistence type="predicted"/>
<dbReference type="FunFam" id="3.40.50.300:FF:000997">
    <property type="entry name" value="Multidrug resistance-associated protein 1"/>
    <property type="match status" value="1"/>
</dbReference>
<keyword evidence="4" id="KW-0677">Repeat</keyword>
<feature type="transmembrane region" description="Helical" evidence="9">
    <location>
        <begin position="845"/>
        <end position="874"/>
    </location>
</feature>
<dbReference type="GO" id="GO:0140359">
    <property type="term" value="F:ABC-type transporter activity"/>
    <property type="evidence" value="ECO:0007669"/>
    <property type="project" value="InterPro"/>
</dbReference>
<feature type="transmembrane region" description="Helical" evidence="9">
    <location>
        <begin position="52"/>
        <end position="73"/>
    </location>
</feature>
<evidence type="ECO:0000256" key="8">
    <source>
        <dbReference type="ARBA" id="ARBA00023136"/>
    </source>
</evidence>
<dbReference type="CDD" id="cd03244">
    <property type="entry name" value="ABCC_MRP_domain2"/>
    <property type="match status" value="1"/>
</dbReference>
<dbReference type="SUPFAM" id="SSF52540">
    <property type="entry name" value="P-loop containing nucleoside triphosphate hydrolases"/>
    <property type="match status" value="2"/>
</dbReference>
<dbReference type="CDD" id="cd18580">
    <property type="entry name" value="ABC_6TM_ABCC_D2"/>
    <property type="match status" value="1"/>
</dbReference>
<feature type="transmembrane region" description="Helical" evidence="9">
    <location>
        <begin position="79"/>
        <end position="97"/>
    </location>
</feature>
<dbReference type="InterPro" id="IPR036640">
    <property type="entry name" value="ABC1_TM_sf"/>
</dbReference>
<reference evidence="12 13" key="1">
    <citation type="journal article" date="2023" name="Arcadia Sci">
        <title>De novo assembly of a long-read Amblyomma americanum tick genome.</title>
        <authorList>
            <person name="Chou S."/>
            <person name="Poskanzer K.E."/>
            <person name="Rollins M."/>
            <person name="Thuy-Boun P.S."/>
        </authorList>
    </citation>
    <scope>NUCLEOTIDE SEQUENCE [LARGE SCALE GENOMIC DNA]</scope>
    <source>
        <strain evidence="12">F_SG_1</strain>
        <tissue evidence="12">Salivary glands</tissue>
    </source>
</reference>
<evidence type="ECO:0000256" key="1">
    <source>
        <dbReference type="ARBA" id="ARBA00004128"/>
    </source>
</evidence>
<feature type="domain" description="ABC transporter" evidence="10">
    <location>
        <begin position="1187"/>
        <end position="1422"/>
    </location>
</feature>
<comment type="subcellular location">
    <subcellularLocation>
        <location evidence="1">Vacuole membrane</location>
        <topology evidence="1">Multi-pass membrane protein</topology>
    </subcellularLocation>
</comment>
<dbReference type="InterPro" id="IPR027417">
    <property type="entry name" value="P-loop_NTPase"/>
</dbReference>
<dbReference type="PANTHER" id="PTHR24223">
    <property type="entry name" value="ATP-BINDING CASSETTE SUB-FAMILY C"/>
    <property type="match status" value="1"/>
</dbReference>
<dbReference type="Gene3D" id="3.40.50.300">
    <property type="entry name" value="P-loop containing nucleotide triphosphate hydrolases"/>
    <property type="match status" value="2"/>
</dbReference>
<feature type="transmembrane region" description="Helical" evidence="9">
    <location>
        <begin position="1080"/>
        <end position="1099"/>
    </location>
</feature>
<feature type="domain" description="ABC transporter" evidence="10">
    <location>
        <begin position="577"/>
        <end position="798"/>
    </location>
</feature>
<feature type="domain" description="ABC transmembrane type-1" evidence="11">
    <location>
        <begin position="283"/>
        <end position="538"/>
    </location>
</feature>